<dbReference type="EMBL" id="AAZO01003855">
    <property type="status" value="NOT_ANNOTATED_CDS"/>
    <property type="molecule type" value="Genomic_DNA"/>
</dbReference>
<dbReference type="AlphaFoldDB" id="E0VN95"/>
<evidence type="ECO:0000313" key="2">
    <source>
        <dbReference type="EMBL" id="EEB14851.1"/>
    </source>
</evidence>
<feature type="domain" description="SET" evidence="1">
    <location>
        <begin position="1"/>
        <end position="230"/>
    </location>
</feature>
<dbReference type="OMA" id="IMIVRIL"/>
<evidence type="ECO:0000313" key="3">
    <source>
        <dbReference type="EnsemblMetazoa" id="PHUM331980-PA"/>
    </source>
</evidence>
<feature type="non-terminal residue" evidence="2">
    <location>
        <position position="1"/>
    </location>
</feature>
<reference evidence="3" key="3">
    <citation type="submission" date="2020-05" db="UniProtKB">
        <authorList>
            <consortium name="EnsemblMetazoa"/>
        </authorList>
    </citation>
    <scope>IDENTIFICATION</scope>
    <source>
        <strain evidence="3">USDA</strain>
    </source>
</reference>
<dbReference type="SUPFAM" id="SSF82199">
    <property type="entry name" value="SET domain"/>
    <property type="match status" value="1"/>
</dbReference>
<dbReference type="RefSeq" id="XP_002427589.1">
    <property type="nucleotide sequence ID" value="XM_002427544.1"/>
</dbReference>
<dbReference type="GO" id="GO:0008757">
    <property type="term" value="F:S-adenosylmethionine-dependent methyltransferase activity"/>
    <property type="evidence" value="ECO:0007669"/>
    <property type="project" value="UniProtKB-ARBA"/>
</dbReference>
<accession>E0VN95</accession>
<dbReference type="VEuPathDB" id="VectorBase:PHUM331980"/>
<evidence type="ECO:0000259" key="1">
    <source>
        <dbReference type="PROSITE" id="PS50280"/>
    </source>
</evidence>
<dbReference type="PROSITE" id="PS50280">
    <property type="entry name" value="SET"/>
    <property type="match status" value="1"/>
</dbReference>
<reference evidence="2" key="1">
    <citation type="submission" date="2007-04" db="EMBL/GenBank/DDBJ databases">
        <title>Annotation of Pediculus humanus corporis strain USDA.</title>
        <authorList>
            <person name="Kirkness E."/>
            <person name="Hannick L."/>
            <person name="Hass B."/>
            <person name="Bruggner R."/>
            <person name="Lawson D."/>
            <person name="Bidwell S."/>
            <person name="Joardar V."/>
            <person name="Caler E."/>
            <person name="Walenz B."/>
            <person name="Inman J."/>
            <person name="Schobel S."/>
            <person name="Galinsky K."/>
            <person name="Amedeo P."/>
            <person name="Strausberg R."/>
        </authorList>
    </citation>
    <scope>NUCLEOTIDE SEQUENCE</scope>
    <source>
        <strain evidence="2">USDA</strain>
    </source>
</reference>
<dbReference type="InterPro" id="IPR053010">
    <property type="entry name" value="SET_SmydA-8"/>
</dbReference>
<protein>
    <submittedName>
        <fullName evidence="2 3">Protein msta, isoform B, putative</fullName>
    </submittedName>
</protein>
<dbReference type="Proteomes" id="UP000009046">
    <property type="component" value="Unassembled WGS sequence"/>
</dbReference>
<name>E0VN95_PEDHC</name>
<dbReference type="HOGENOM" id="CLU_024539_1_0_1"/>
<dbReference type="GO" id="GO:0008170">
    <property type="term" value="F:N-methyltransferase activity"/>
    <property type="evidence" value="ECO:0007669"/>
    <property type="project" value="UniProtKB-ARBA"/>
</dbReference>
<dbReference type="PANTHER" id="PTHR46455:SF5">
    <property type="entry name" value="SET AND MYND DOMAIN CONTAINING, ARTHROPOD-SPECIFIC, MEMBER 4, ISOFORM A"/>
    <property type="match status" value="1"/>
</dbReference>
<dbReference type="GeneID" id="8236305"/>
<dbReference type="KEGG" id="phu:Phum_PHUM331980"/>
<proteinExistence type="predicted"/>
<dbReference type="eggNOG" id="KOG2084">
    <property type="taxonomic scope" value="Eukaryota"/>
</dbReference>
<dbReference type="OrthoDB" id="265717at2759"/>
<dbReference type="CTD" id="8236305"/>
<dbReference type="Gene3D" id="6.10.140.2220">
    <property type="match status" value="1"/>
</dbReference>
<evidence type="ECO:0000313" key="4">
    <source>
        <dbReference type="Proteomes" id="UP000009046"/>
    </source>
</evidence>
<dbReference type="Gene3D" id="1.10.220.160">
    <property type="match status" value="1"/>
</dbReference>
<dbReference type="InterPro" id="IPR001214">
    <property type="entry name" value="SET_dom"/>
</dbReference>
<dbReference type="EnsemblMetazoa" id="PHUM331980-RA">
    <property type="protein sequence ID" value="PHUM331980-PA"/>
    <property type="gene ID" value="PHUM331980"/>
</dbReference>
<dbReference type="Gene3D" id="2.170.270.10">
    <property type="entry name" value="SET domain"/>
    <property type="match status" value="1"/>
</dbReference>
<keyword evidence="4" id="KW-1185">Reference proteome</keyword>
<dbReference type="FunCoup" id="E0VN95">
    <property type="interactions" value="4"/>
</dbReference>
<sequence length="472" mass="54684">YLVASKSIKQGEIILEDEPIVVGPCQESKPLCIGCYTDIDLNDSNKYFRCVNCTWPLCSNQCKGFFNKFGHSKEECETFSKSFVKNKEIKTFVNFYYALTPFRCLLLKKINPEKWKIIKNMESHTNERKKDGKLWETNEKMAVDIIKNVWGLSDDDDDNDIHFVCGILEVNSFEVNFQNVQSLRALYSNAFLFSHNCIPNTSHSNNNEFKLIFRTTTFIQKNSAVTISYAYTLQPTLLRRKHLEKTKFFQCNCQRCSDPTELNTFIGGVKCQICKNGFYLPENSLDNKSMWFCNSIKGCKAQIQASNIECTIERFFNELDGINGNDVESYEYFIIKCQEIFHKNHYLCLSAMHCLSQLYGKINGYLINDLTEEQLLRKIDICKTLLSIFDKLDPGHSKQRGILLYELQAPLMVLINRKYQNQQISQKELKNQIKQVIKYLEEAFLILSKEPENSVEGNMAQASKEALKALRL</sequence>
<dbReference type="PANTHER" id="PTHR46455">
    <property type="entry name" value="SET AND MYND DOMAIN CONTAINING, ARTHROPOD-SPECIFIC, MEMBER 4, ISOFORM A"/>
    <property type="match status" value="1"/>
</dbReference>
<dbReference type="STRING" id="121224.E0VN95"/>
<dbReference type="CDD" id="cd20071">
    <property type="entry name" value="SET_SMYD"/>
    <property type="match status" value="1"/>
</dbReference>
<reference evidence="2" key="2">
    <citation type="submission" date="2007-04" db="EMBL/GenBank/DDBJ databases">
        <title>The genome of the human body louse.</title>
        <authorList>
            <consortium name="The Human Body Louse Genome Consortium"/>
            <person name="Kirkness E."/>
            <person name="Walenz B."/>
            <person name="Hass B."/>
            <person name="Bruggner R."/>
            <person name="Strausberg R."/>
        </authorList>
    </citation>
    <scope>NUCLEOTIDE SEQUENCE</scope>
    <source>
        <strain evidence="2">USDA</strain>
    </source>
</reference>
<dbReference type="EMBL" id="DS235335">
    <property type="protein sequence ID" value="EEB14851.1"/>
    <property type="molecule type" value="Genomic_DNA"/>
</dbReference>
<organism>
    <name type="scientific">Pediculus humanus subsp. corporis</name>
    <name type="common">Body louse</name>
    <dbReference type="NCBI Taxonomy" id="121224"/>
    <lineage>
        <taxon>Eukaryota</taxon>
        <taxon>Metazoa</taxon>
        <taxon>Ecdysozoa</taxon>
        <taxon>Arthropoda</taxon>
        <taxon>Hexapoda</taxon>
        <taxon>Insecta</taxon>
        <taxon>Pterygota</taxon>
        <taxon>Neoptera</taxon>
        <taxon>Paraneoptera</taxon>
        <taxon>Psocodea</taxon>
        <taxon>Troctomorpha</taxon>
        <taxon>Phthiraptera</taxon>
        <taxon>Anoplura</taxon>
        <taxon>Pediculidae</taxon>
        <taxon>Pediculus</taxon>
    </lineage>
</organism>
<gene>
    <name evidence="3" type="primary">8236305</name>
    <name evidence="2" type="ORF">Phum_PHUM331980</name>
</gene>
<dbReference type="GO" id="GO:0008276">
    <property type="term" value="F:protein methyltransferase activity"/>
    <property type="evidence" value="ECO:0007669"/>
    <property type="project" value="UniProtKB-ARBA"/>
</dbReference>
<dbReference type="InterPro" id="IPR046341">
    <property type="entry name" value="SET_dom_sf"/>
</dbReference>